<reference evidence="1 2" key="2">
    <citation type="submission" date="2009-02" db="EMBL/GenBank/DDBJ databases">
        <title>Draft genome sequence of Blautia hydrogenotrophica DSM 10507 (Ruminococcus hydrogenotrophicus DSM 10507).</title>
        <authorList>
            <person name="Sudarsanam P."/>
            <person name="Ley R."/>
            <person name="Guruge J."/>
            <person name="Turnbaugh P.J."/>
            <person name="Mahowald M."/>
            <person name="Liep D."/>
            <person name="Gordon J."/>
        </authorList>
    </citation>
    <scope>NUCLEOTIDE SEQUENCE [LARGE SCALE GENOMIC DNA]</scope>
    <source>
        <strain evidence="2">DSM 10507 / JCM 14656 / S5a33</strain>
    </source>
</reference>
<proteinExistence type="predicted"/>
<gene>
    <name evidence="1" type="ORF">RUMHYD_02889</name>
</gene>
<evidence type="ECO:0000313" key="2">
    <source>
        <dbReference type="Proteomes" id="UP000003100"/>
    </source>
</evidence>
<comment type="caution">
    <text evidence="1">The sequence shown here is derived from an EMBL/GenBank/DDBJ whole genome shotgun (WGS) entry which is preliminary data.</text>
</comment>
<name>C0CPT8_BLAHS</name>
<dbReference type="EMBL" id="ACBZ01000158">
    <property type="protein sequence ID" value="EEG48258.1"/>
    <property type="molecule type" value="Genomic_DNA"/>
</dbReference>
<dbReference type="HOGENOM" id="CLU_3305568_0_0_9"/>
<dbReference type="AlphaFoldDB" id="C0CPT8"/>
<keyword evidence="2" id="KW-1185">Reference proteome</keyword>
<accession>C0CPT8</accession>
<sequence>MITKKIANQREYWVVEDINSKARFCQVFGDGSFKIKIFF</sequence>
<dbReference type="Proteomes" id="UP000003100">
    <property type="component" value="Unassembled WGS sequence"/>
</dbReference>
<protein>
    <submittedName>
        <fullName evidence="1">Uncharacterized protein</fullName>
    </submittedName>
</protein>
<reference evidence="1 2" key="1">
    <citation type="submission" date="2009-01" db="EMBL/GenBank/DDBJ databases">
        <authorList>
            <person name="Fulton L."/>
            <person name="Clifton S."/>
            <person name="Fulton B."/>
            <person name="Xu J."/>
            <person name="Minx P."/>
            <person name="Pepin K.H."/>
            <person name="Johnson M."/>
            <person name="Bhonagiri V."/>
            <person name="Nash W.E."/>
            <person name="Mardis E.R."/>
            <person name="Wilson R.K."/>
        </authorList>
    </citation>
    <scope>NUCLEOTIDE SEQUENCE [LARGE SCALE GENOMIC DNA]</scope>
    <source>
        <strain evidence="2">DSM 10507 / JCM 14656 / S5a33</strain>
    </source>
</reference>
<organism evidence="1 2">
    <name type="scientific">Blautia hydrogenotrophica (strain DSM 10507 / JCM 14656 / S5a33)</name>
    <name type="common">Ruminococcus hydrogenotrophicus</name>
    <dbReference type="NCBI Taxonomy" id="476272"/>
    <lineage>
        <taxon>Bacteria</taxon>
        <taxon>Bacillati</taxon>
        <taxon>Bacillota</taxon>
        <taxon>Clostridia</taxon>
        <taxon>Lachnospirales</taxon>
        <taxon>Lachnospiraceae</taxon>
        <taxon>Blautia</taxon>
    </lineage>
</organism>
<evidence type="ECO:0000313" key="1">
    <source>
        <dbReference type="EMBL" id="EEG48258.1"/>
    </source>
</evidence>